<dbReference type="SUPFAM" id="SSF53822">
    <property type="entry name" value="Periplasmic binding protein-like I"/>
    <property type="match status" value="1"/>
</dbReference>
<keyword evidence="3" id="KW-1185">Reference proteome</keyword>
<gene>
    <name evidence="2" type="ORF">SAMN05216245_10553</name>
</gene>
<keyword evidence="1" id="KW-0732">Signal</keyword>
<dbReference type="PROSITE" id="PS51257">
    <property type="entry name" value="PROKAR_LIPOPROTEIN"/>
    <property type="match status" value="1"/>
</dbReference>
<accession>A0A1I2A566</accession>
<dbReference type="STRING" id="1123323.SAMN05216245_10553"/>
<dbReference type="CDD" id="cd06325">
    <property type="entry name" value="PBP1_ABC_unchar_transporter"/>
    <property type="match status" value="1"/>
</dbReference>
<dbReference type="PANTHER" id="PTHR35271">
    <property type="entry name" value="ABC TRANSPORTER, SUBSTRATE-BINDING LIPOPROTEIN-RELATED"/>
    <property type="match status" value="1"/>
</dbReference>
<evidence type="ECO:0000313" key="2">
    <source>
        <dbReference type="EMBL" id="SFE39071.1"/>
    </source>
</evidence>
<dbReference type="Proteomes" id="UP000198896">
    <property type="component" value="Unassembled WGS sequence"/>
</dbReference>
<dbReference type="AlphaFoldDB" id="A0A1I2A566"/>
<evidence type="ECO:0000256" key="1">
    <source>
        <dbReference type="SAM" id="SignalP"/>
    </source>
</evidence>
<name>A0A1I2A566_9FIRM</name>
<proteinExistence type="predicted"/>
<feature type="chain" id="PRO_5039255474" evidence="1">
    <location>
        <begin position="29"/>
        <end position="339"/>
    </location>
</feature>
<reference evidence="2 3" key="1">
    <citation type="submission" date="2016-10" db="EMBL/GenBank/DDBJ databases">
        <authorList>
            <person name="de Groot N.N."/>
        </authorList>
    </citation>
    <scope>NUCLEOTIDE SEQUENCE [LARGE SCALE GENOMIC DNA]</scope>
    <source>
        <strain evidence="2 3">DSM 9236</strain>
    </source>
</reference>
<dbReference type="EMBL" id="FONL01000005">
    <property type="protein sequence ID" value="SFE39071.1"/>
    <property type="molecule type" value="Genomic_DNA"/>
</dbReference>
<protein>
    <submittedName>
        <fullName evidence="2">Putative ABC transport system substrate-binding protein</fullName>
    </submittedName>
</protein>
<sequence>MRDMFKLSGSKMKALAAALMLTLAVGMAGCGGGDKKPAPKVEKKFNVGIVQLVEHAALDAANKGFVDGLAKNGFKEGQNITFDRQNAQADQSNLQNIANRFVNNKVDLICAIATPSAQSVANATKNIPIVGTAITDYKSAKLVKDAAKPGTNVTGTTDMNPIKEQVELLQKVVPTAKNVGVIYCSSEVNSQIQVEILKKEAAAKGLTVKEATVSTVNDIQQAAHSLIGKIDALYIPTDNIMASAMPTLCKVTDEVKLPVICAEPGEVKAGGLITLGIDYYMLGEETGAMAAEILNGKAKPQDMAIRSQKEFKAVVNQKKADQLGIKIPAELLKGAEVIK</sequence>
<dbReference type="InterPro" id="IPR028082">
    <property type="entry name" value="Peripla_BP_I"/>
</dbReference>
<evidence type="ECO:0000313" key="3">
    <source>
        <dbReference type="Proteomes" id="UP000198896"/>
    </source>
</evidence>
<dbReference type="Gene3D" id="3.40.50.2300">
    <property type="match status" value="2"/>
</dbReference>
<dbReference type="OrthoDB" id="9776955at2"/>
<dbReference type="PANTHER" id="PTHR35271:SF1">
    <property type="entry name" value="ABC TRANSPORTER, SUBSTRATE-BINDING LIPOPROTEIN"/>
    <property type="match status" value="1"/>
</dbReference>
<dbReference type="Pfam" id="PF04392">
    <property type="entry name" value="ABC_sub_bind"/>
    <property type="match status" value="1"/>
</dbReference>
<dbReference type="InterPro" id="IPR007487">
    <property type="entry name" value="ABC_transpt-TYRBP-like"/>
</dbReference>
<organism evidence="2 3">
    <name type="scientific">Succiniclasticum ruminis DSM 9236</name>
    <dbReference type="NCBI Taxonomy" id="1123323"/>
    <lineage>
        <taxon>Bacteria</taxon>
        <taxon>Bacillati</taxon>
        <taxon>Bacillota</taxon>
        <taxon>Negativicutes</taxon>
        <taxon>Acidaminococcales</taxon>
        <taxon>Acidaminococcaceae</taxon>
        <taxon>Succiniclasticum</taxon>
    </lineage>
</organism>
<feature type="signal peptide" evidence="1">
    <location>
        <begin position="1"/>
        <end position="28"/>
    </location>
</feature>